<gene>
    <name evidence="1" type="ORF">BECKLFY1418A_GA0070994_10015</name>
</gene>
<dbReference type="InterPro" id="IPR016181">
    <property type="entry name" value="Acyl_CoA_acyltransferase"/>
</dbReference>
<reference evidence="1" key="1">
    <citation type="submission" date="2019-02" db="EMBL/GenBank/DDBJ databases">
        <authorList>
            <person name="Gruber-Vodicka R. H."/>
            <person name="Seah K. B. B."/>
        </authorList>
    </citation>
    <scope>NUCLEOTIDE SEQUENCE</scope>
    <source>
        <strain evidence="1">BECK_M6</strain>
    </source>
</reference>
<dbReference type="AlphaFoldDB" id="A0A450U658"/>
<dbReference type="Gene3D" id="3.40.630.30">
    <property type="match status" value="1"/>
</dbReference>
<sequence length="352" mass="40622">MNLDRNLQWEFFENINLDDSFFDGLKAGYQEFSDWFHRKAKDKALIMKDEFAGIQGFMYLKEENEAINDVTPPMAFDRYLKIGTFKINAHGTKLGERFIKKSFDFAIAVGIKKLYVTIFPEHETLISLLLRYGFKKTAEKETPNGIENVMLKEIGLIEGNVLRDYPIISSCNNRFLLGIYPAFHTRLFPDSILHNENATIVDDVSHTNSIEKIYICKMQGVQFLKKGDALVIYRTGDGKGSAEYRSVATSLCMVDEVNVRNDFRTLSEFISYCLPRSVFAEKELTDYFTTWKQMYVIRMTYNIALTTRIIRKRLIEEVGLSRSGYWGFMELTSYQLKKIASLGGIDDSLILN</sequence>
<evidence type="ECO:0000313" key="1">
    <source>
        <dbReference type="EMBL" id="VFJ86967.1"/>
    </source>
</evidence>
<protein>
    <recommendedName>
        <fullName evidence="2">N-acetyltransferase domain-containing protein</fullName>
    </recommendedName>
</protein>
<organism evidence="1">
    <name type="scientific">Candidatus Kentrum sp. LFY</name>
    <dbReference type="NCBI Taxonomy" id="2126342"/>
    <lineage>
        <taxon>Bacteria</taxon>
        <taxon>Pseudomonadati</taxon>
        <taxon>Pseudomonadota</taxon>
        <taxon>Gammaproteobacteria</taxon>
        <taxon>Candidatus Kentrum</taxon>
    </lineage>
</organism>
<accession>A0A450U658</accession>
<dbReference type="EMBL" id="CAADFH010000001">
    <property type="protein sequence ID" value="VFJ86967.1"/>
    <property type="molecule type" value="Genomic_DNA"/>
</dbReference>
<evidence type="ECO:0008006" key="2">
    <source>
        <dbReference type="Google" id="ProtNLM"/>
    </source>
</evidence>
<name>A0A450U658_9GAMM</name>
<proteinExistence type="predicted"/>
<dbReference type="SUPFAM" id="SSF55729">
    <property type="entry name" value="Acyl-CoA N-acyltransferases (Nat)"/>
    <property type="match status" value="1"/>
</dbReference>